<reference evidence="2 3" key="1">
    <citation type="submission" date="2020-05" db="EMBL/GenBank/DDBJ databases">
        <authorList>
            <person name="Campoy J."/>
            <person name="Schneeberger K."/>
            <person name="Spophaly S."/>
        </authorList>
    </citation>
    <scope>NUCLEOTIDE SEQUENCE [LARGE SCALE GENOMIC DNA]</scope>
    <source>
        <strain evidence="2">PruArmRojPasFocal</strain>
    </source>
</reference>
<gene>
    <name evidence="2" type="ORF">CURHAP_LOCUS17464</name>
</gene>
<dbReference type="AlphaFoldDB" id="A0A6J5U7M1"/>
<organism evidence="2 3">
    <name type="scientific">Prunus armeniaca</name>
    <name type="common">Apricot</name>
    <name type="synonym">Armeniaca vulgaris</name>
    <dbReference type="NCBI Taxonomy" id="36596"/>
    <lineage>
        <taxon>Eukaryota</taxon>
        <taxon>Viridiplantae</taxon>
        <taxon>Streptophyta</taxon>
        <taxon>Embryophyta</taxon>
        <taxon>Tracheophyta</taxon>
        <taxon>Spermatophyta</taxon>
        <taxon>Magnoliopsida</taxon>
        <taxon>eudicotyledons</taxon>
        <taxon>Gunneridae</taxon>
        <taxon>Pentapetalae</taxon>
        <taxon>rosids</taxon>
        <taxon>fabids</taxon>
        <taxon>Rosales</taxon>
        <taxon>Rosaceae</taxon>
        <taxon>Amygdaloideae</taxon>
        <taxon>Amygdaleae</taxon>
        <taxon>Prunus</taxon>
    </lineage>
</organism>
<feature type="coiled-coil region" evidence="1">
    <location>
        <begin position="26"/>
        <end position="77"/>
    </location>
</feature>
<proteinExistence type="predicted"/>
<sequence>MLGSIAAAGAWIRKFKEYYVELQSLREKKVQDLMEIEVRLARVREKHIAAEILLLDVEKRARANEQLRERIARAQEQPGI</sequence>
<accession>A0A6J5U7M1</accession>
<protein>
    <submittedName>
        <fullName evidence="2">Uncharacterized protein</fullName>
    </submittedName>
</protein>
<evidence type="ECO:0000313" key="2">
    <source>
        <dbReference type="EMBL" id="CAB4271125.1"/>
    </source>
</evidence>
<dbReference type="Proteomes" id="UP000507222">
    <property type="component" value="Unassembled WGS sequence"/>
</dbReference>
<evidence type="ECO:0000313" key="3">
    <source>
        <dbReference type="Proteomes" id="UP000507222"/>
    </source>
</evidence>
<keyword evidence="1" id="KW-0175">Coiled coil</keyword>
<evidence type="ECO:0000256" key="1">
    <source>
        <dbReference type="SAM" id="Coils"/>
    </source>
</evidence>
<name>A0A6J5U7M1_PRUAR</name>
<dbReference type="EMBL" id="CAEKDK010000002">
    <property type="protein sequence ID" value="CAB4271125.1"/>
    <property type="molecule type" value="Genomic_DNA"/>
</dbReference>